<evidence type="ECO:0000313" key="3">
    <source>
        <dbReference type="Proteomes" id="UP000509568"/>
    </source>
</evidence>
<reference evidence="2 3" key="1">
    <citation type="submission" date="2020-06" db="EMBL/GenBank/DDBJ databases">
        <title>Pseudomonas eucalypticola sp. nov., an endophyte of Eucalyptus dunnii leaves with biocontrol ability of eucalyptus leaf blight.</title>
        <authorList>
            <person name="Liu Y."/>
            <person name="Song Z."/>
            <person name="Zeng H."/>
            <person name="Lu M."/>
            <person name="Wang X."/>
            <person name="Lian X."/>
            <person name="Zhang Q."/>
        </authorList>
    </citation>
    <scope>NUCLEOTIDE SEQUENCE [LARGE SCALE GENOMIC DNA]</scope>
    <source>
        <strain evidence="2 3">NP-1</strain>
    </source>
</reference>
<gene>
    <name evidence="2" type="ORF">HWQ56_17575</name>
</gene>
<dbReference type="KEGG" id="pez:HWQ56_17575"/>
<organism evidence="2 3">
    <name type="scientific">Pseudomonas eucalypticola</name>
    <dbReference type="NCBI Taxonomy" id="2599595"/>
    <lineage>
        <taxon>Bacteria</taxon>
        <taxon>Pseudomonadati</taxon>
        <taxon>Pseudomonadota</taxon>
        <taxon>Gammaproteobacteria</taxon>
        <taxon>Pseudomonadales</taxon>
        <taxon>Pseudomonadaceae</taxon>
        <taxon>Pseudomonas</taxon>
    </lineage>
</organism>
<evidence type="ECO:0008006" key="4">
    <source>
        <dbReference type="Google" id="ProtNLM"/>
    </source>
</evidence>
<evidence type="ECO:0000256" key="1">
    <source>
        <dbReference type="SAM" id="SignalP"/>
    </source>
</evidence>
<dbReference type="AlphaFoldDB" id="A0A7D5H192"/>
<proteinExistence type="predicted"/>
<sequence>MTSPRILASTLFLATAVVALSGHAATLERPSTNEGYHEISIFDIPFKDQDRLEDAMTSAHLLRASTGPAAGPSAEERAQIERRLRERRKPSTYVETVDNASMVSRLVQVQRERPARKLASPQGMYDAPRLSQTRQCEVQVSYRMGVYTENGLNGLRRYLHCPDGDLLLQDMVLKGVAVTTIKELANVDLAGHRGMMYGMRDASGNSYTRLTWVSNNTHHLADKAGTTPQVRNWLLGYGRELVAQGR</sequence>
<keyword evidence="3" id="KW-1185">Reference proteome</keyword>
<name>A0A7D5H192_9PSED</name>
<dbReference type="RefSeq" id="WP_176571308.1">
    <property type="nucleotide sequence ID" value="NZ_CP056030.1"/>
</dbReference>
<dbReference type="EMBL" id="CP056030">
    <property type="protein sequence ID" value="QKZ05507.1"/>
    <property type="molecule type" value="Genomic_DNA"/>
</dbReference>
<feature type="chain" id="PRO_5028923384" description="DUF4410 domain-containing protein" evidence="1">
    <location>
        <begin position="25"/>
        <end position="246"/>
    </location>
</feature>
<protein>
    <recommendedName>
        <fullName evidence="4">DUF4410 domain-containing protein</fullName>
    </recommendedName>
</protein>
<keyword evidence="1" id="KW-0732">Signal</keyword>
<accession>A0A7D5H192</accession>
<evidence type="ECO:0000313" key="2">
    <source>
        <dbReference type="EMBL" id="QKZ05507.1"/>
    </source>
</evidence>
<feature type="signal peptide" evidence="1">
    <location>
        <begin position="1"/>
        <end position="24"/>
    </location>
</feature>
<dbReference type="Proteomes" id="UP000509568">
    <property type="component" value="Chromosome"/>
</dbReference>